<dbReference type="InterPro" id="IPR011989">
    <property type="entry name" value="ARM-like"/>
</dbReference>
<dbReference type="Gene3D" id="1.25.10.10">
    <property type="entry name" value="Leucine-rich Repeat Variant"/>
    <property type="match status" value="1"/>
</dbReference>
<accession>A0A6J5TGY0</accession>
<protein>
    <recommendedName>
        <fullName evidence="4">TOG domain-containing protein</fullName>
    </recommendedName>
</protein>
<sequence>MAMALRPIDNALPTTPERPKKQTKVPVSIQKQPEFGVNDENQAPLPAATIDATIDYIYSENLKPISDPDFKILSLNEGLDSKDWVKVCESLNNVRRFALYHSALLVPTLEKVMVVMVKAMKNPRSALCKTSIMASFDIFKAFGDSLFDSATSAAFDQLLLQLLLKASQDKRFVCEEADRTLNTMVQSLTPLPLLQKLRAYASHAIPESEPKLPFPSQLVSLRCKMGVFYQFQGLEGMKDYGLVSLVKMAADLLNDRLPEAREAARGIVLSVYNAYTENEEEKQEIWLNFCQSNLTPIHAQSMVKITSSQ</sequence>
<dbReference type="AlphaFoldDB" id="A0A6J5TGY0"/>
<evidence type="ECO:0008006" key="4">
    <source>
        <dbReference type="Google" id="ProtNLM"/>
    </source>
</evidence>
<dbReference type="SUPFAM" id="SSF48371">
    <property type="entry name" value="ARM repeat"/>
    <property type="match status" value="1"/>
</dbReference>
<dbReference type="EMBL" id="CAEKDK010000001">
    <property type="protein sequence ID" value="CAB4262702.1"/>
    <property type="molecule type" value="Genomic_DNA"/>
</dbReference>
<evidence type="ECO:0000313" key="3">
    <source>
        <dbReference type="Proteomes" id="UP000507222"/>
    </source>
</evidence>
<proteinExistence type="predicted"/>
<dbReference type="Proteomes" id="UP000507222">
    <property type="component" value="Unassembled WGS sequence"/>
</dbReference>
<reference evidence="2 3" key="1">
    <citation type="submission" date="2020-05" db="EMBL/GenBank/DDBJ databases">
        <authorList>
            <person name="Campoy J."/>
            <person name="Schneeberger K."/>
            <person name="Spophaly S."/>
        </authorList>
    </citation>
    <scope>NUCLEOTIDE SEQUENCE [LARGE SCALE GENOMIC DNA]</scope>
    <source>
        <strain evidence="2">PruArmRojPasFocal</strain>
    </source>
</reference>
<dbReference type="PANTHER" id="PTHR21567">
    <property type="entry name" value="CLASP"/>
    <property type="match status" value="1"/>
</dbReference>
<dbReference type="GO" id="GO:0008017">
    <property type="term" value="F:microtubule binding"/>
    <property type="evidence" value="ECO:0007669"/>
    <property type="project" value="TreeGrafter"/>
</dbReference>
<name>A0A6J5TGY0_PRUAR</name>
<organism evidence="2 3">
    <name type="scientific">Prunus armeniaca</name>
    <name type="common">Apricot</name>
    <name type="synonym">Armeniaca vulgaris</name>
    <dbReference type="NCBI Taxonomy" id="36596"/>
    <lineage>
        <taxon>Eukaryota</taxon>
        <taxon>Viridiplantae</taxon>
        <taxon>Streptophyta</taxon>
        <taxon>Embryophyta</taxon>
        <taxon>Tracheophyta</taxon>
        <taxon>Spermatophyta</taxon>
        <taxon>Magnoliopsida</taxon>
        <taxon>eudicotyledons</taxon>
        <taxon>Gunneridae</taxon>
        <taxon>Pentapetalae</taxon>
        <taxon>rosids</taxon>
        <taxon>fabids</taxon>
        <taxon>Rosales</taxon>
        <taxon>Rosaceae</taxon>
        <taxon>Amygdaloideae</taxon>
        <taxon>Amygdaleae</taxon>
        <taxon>Prunus</taxon>
    </lineage>
</organism>
<feature type="region of interest" description="Disordered" evidence="1">
    <location>
        <begin position="1"/>
        <end position="26"/>
    </location>
</feature>
<gene>
    <name evidence="2" type="ORF">CURHAP_LOCUS2060</name>
</gene>
<dbReference type="GO" id="GO:0005881">
    <property type="term" value="C:cytoplasmic microtubule"/>
    <property type="evidence" value="ECO:0007669"/>
    <property type="project" value="TreeGrafter"/>
</dbReference>
<evidence type="ECO:0000256" key="1">
    <source>
        <dbReference type="SAM" id="MobiDB-lite"/>
    </source>
</evidence>
<evidence type="ECO:0000313" key="2">
    <source>
        <dbReference type="EMBL" id="CAB4262702.1"/>
    </source>
</evidence>
<dbReference type="PANTHER" id="PTHR21567:SF65">
    <property type="entry name" value="ARM REPEAT SUPERFAMILY PROTEIN"/>
    <property type="match status" value="1"/>
</dbReference>
<dbReference type="InterPro" id="IPR016024">
    <property type="entry name" value="ARM-type_fold"/>
</dbReference>
<dbReference type="GO" id="GO:0000226">
    <property type="term" value="P:microtubule cytoskeleton organization"/>
    <property type="evidence" value="ECO:0007669"/>
    <property type="project" value="TreeGrafter"/>
</dbReference>